<evidence type="ECO:0000313" key="5">
    <source>
        <dbReference type="EMBL" id="CAI8049360.1"/>
    </source>
</evidence>
<name>A0AA35XFB4_GEOBA</name>
<dbReference type="Proteomes" id="UP001174909">
    <property type="component" value="Unassembled WGS sequence"/>
</dbReference>
<dbReference type="PANTHER" id="PTHR35863:SF1">
    <property type="entry name" value="COBALT-PRECORRIN-5B C(1)-METHYLTRANSFERASE"/>
    <property type="match status" value="1"/>
</dbReference>
<evidence type="ECO:0000256" key="2">
    <source>
        <dbReference type="ARBA" id="ARBA00022603"/>
    </source>
</evidence>
<dbReference type="Pfam" id="PF01888">
    <property type="entry name" value="CbiD"/>
    <property type="match status" value="1"/>
</dbReference>
<evidence type="ECO:0000256" key="1">
    <source>
        <dbReference type="ARBA" id="ARBA00022573"/>
    </source>
</evidence>
<keyword evidence="1" id="KW-0169">Cobalamin biosynthesis</keyword>
<keyword evidence="2" id="KW-0489">Methyltransferase</keyword>
<protein>
    <submittedName>
        <fullName evidence="5">Cobalt-precorrin-5B C(1)-methyltransferase</fullName>
    </submittedName>
</protein>
<dbReference type="GO" id="GO:0032259">
    <property type="term" value="P:methylation"/>
    <property type="evidence" value="ECO:0007669"/>
    <property type="project" value="UniProtKB-KW"/>
</dbReference>
<comment type="caution">
    <text evidence="5">The sequence shown here is derived from an EMBL/GenBank/DDBJ whole genome shotgun (WGS) entry which is preliminary data.</text>
</comment>
<evidence type="ECO:0000313" key="6">
    <source>
        <dbReference type="Proteomes" id="UP001174909"/>
    </source>
</evidence>
<keyword evidence="3" id="KW-0808">Transferase</keyword>
<sequence length="172" mass="18358">MVITTGTQSELFAKHWLGLEDMAYVNVGIFTGAALKRCVQRGIPRATLVGMIGKFSKIAMGKFVTHVAGNKVDPVFLASLAAECGASDDVQAEMRDAASGRHFQEIALERDVMQVFDLVCERVCDAAQQYLGDRAGDLIVDAICFDFEGGILGKATTSTAPIPLVEAVASDD</sequence>
<dbReference type="EMBL" id="CASHTH010003785">
    <property type="protein sequence ID" value="CAI8049360.1"/>
    <property type="molecule type" value="Genomic_DNA"/>
</dbReference>
<dbReference type="InterPro" id="IPR036074">
    <property type="entry name" value="CbiD_sf"/>
</dbReference>
<accession>A0AA35XFB4</accession>
<evidence type="ECO:0000256" key="4">
    <source>
        <dbReference type="ARBA" id="ARBA00022691"/>
    </source>
</evidence>
<dbReference type="PANTHER" id="PTHR35863">
    <property type="entry name" value="COBALT-PRECORRIN-5B C(1)-METHYLTRANSFERASE"/>
    <property type="match status" value="1"/>
</dbReference>
<dbReference type="GO" id="GO:0008168">
    <property type="term" value="F:methyltransferase activity"/>
    <property type="evidence" value="ECO:0007669"/>
    <property type="project" value="UniProtKB-KW"/>
</dbReference>
<keyword evidence="6" id="KW-1185">Reference proteome</keyword>
<gene>
    <name evidence="5" type="ORF">GBAR_LOCUS27188</name>
</gene>
<reference evidence="5" key="1">
    <citation type="submission" date="2023-03" db="EMBL/GenBank/DDBJ databases">
        <authorList>
            <person name="Steffen K."/>
            <person name="Cardenas P."/>
        </authorList>
    </citation>
    <scope>NUCLEOTIDE SEQUENCE</scope>
</reference>
<proteinExistence type="predicted"/>
<dbReference type="InterPro" id="IPR002748">
    <property type="entry name" value="CbiD"/>
</dbReference>
<keyword evidence="4" id="KW-0949">S-adenosyl-L-methionine</keyword>
<evidence type="ECO:0000256" key="3">
    <source>
        <dbReference type="ARBA" id="ARBA00022679"/>
    </source>
</evidence>
<organism evidence="5 6">
    <name type="scientific">Geodia barretti</name>
    <name type="common">Barrett's horny sponge</name>
    <dbReference type="NCBI Taxonomy" id="519541"/>
    <lineage>
        <taxon>Eukaryota</taxon>
        <taxon>Metazoa</taxon>
        <taxon>Porifera</taxon>
        <taxon>Demospongiae</taxon>
        <taxon>Heteroscleromorpha</taxon>
        <taxon>Tetractinellida</taxon>
        <taxon>Astrophorina</taxon>
        <taxon>Geodiidae</taxon>
        <taxon>Geodia</taxon>
    </lineage>
</organism>
<dbReference type="SUPFAM" id="SSF111342">
    <property type="entry name" value="CbiD-like"/>
    <property type="match status" value="1"/>
</dbReference>
<dbReference type="AlphaFoldDB" id="A0AA35XFB4"/>